<evidence type="ECO:0000313" key="4">
    <source>
        <dbReference type="Proteomes" id="UP001497497"/>
    </source>
</evidence>
<feature type="domain" description="Smr" evidence="2">
    <location>
        <begin position="97"/>
        <end position="138"/>
    </location>
</feature>
<feature type="region of interest" description="Disordered" evidence="1">
    <location>
        <begin position="19"/>
        <end position="87"/>
    </location>
</feature>
<evidence type="ECO:0000259" key="2">
    <source>
        <dbReference type="PROSITE" id="PS50828"/>
    </source>
</evidence>
<name>A0AAV2I846_LYMST</name>
<dbReference type="EMBL" id="CAXITT010000472">
    <property type="protein sequence ID" value="CAL1542147.1"/>
    <property type="molecule type" value="Genomic_DNA"/>
</dbReference>
<organism evidence="3 4">
    <name type="scientific">Lymnaea stagnalis</name>
    <name type="common">Great pond snail</name>
    <name type="synonym">Helix stagnalis</name>
    <dbReference type="NCBI Taxonomy" id="6523"/>
    <lineage>
        <taxon>Eukaryota</taxon>
        <taxon>Metazoa</taxon>
        <taxon>Spiralia</taxon>
        <taxon>Lophotrochozoa</taxon>
        <taxon>Mollusca</taxon>
        <taxon>Gastropoda</taxon>
        <taxon>Heterobranchia</taxon>
        <taxon>Euthyneura</taxon>
        <taxon>Panpulmonata</taxon>
        <taxon>Hygrophila</taxon>
        <taxon>Lymnaeoidea</taxon>
        <taxon>Lymnaeidae</taxon>
        <taxon>Lymnaea</taxon>
    </lineage>
</organism>
<feature type="non-terminal residue" evidence="3">
    <location>
        <position position="1"/>
    </location>
</feature>
<comment type="caution">
    <text evidence="3">The sequence shown here is derived from an EMBL/GenBank/DDBJ whole genome shotgun (WGS) entry which is preliminary data.</text>
</comment>
<sequence length="138" mass="16677">QQRQLPVRREQLLQKQYIEQQRQQPFRQAVGIKENLSQRQPRPVAASPDQIWNENNFGGRGSRRNRSRPKHRSQSLSRLESSKRAPNKYIRNEEKTLDLHNYFLAQAKQAVIKFIKENEKVYHKNNYREEDRYVYIIT</sequence>
<dbReference type="PROSITE" id="PS50828">
    <property type="entry name" value="SMR"/>
    <property type="match status" value="1"/>
</dbReference>
<dbReference type="Proteomes" id="UP001497497">
    <property type="component" value="Unassembled WGS sequence"/>
</dbReference>
<gene>
    <name evidence="3" type="ORF">GSLYS_00015753001</name>
</gene>
<accession>A0AAV2I846</accession>
<keyword evidence="4" id="KW-1185">Reference proteome</keyword>
<evidence type="ECO:0000313" key="3">
    <source>
        <dbReference type="EMBL" id="CAL1542147.1"/>
    </source>
</evidence>
<dbReference type="InterPro" id="IPR002625">
    <property type="entry name" value="Smr_dom"/>
</dbReference>
<proteinExistence type="predicted"/>
<protein>
    <recommendedName>
        <fullName evidence="2">Smr domain-containing protein</fullName>
    </recommendedName>
</protein>
<dbReference type="AlphaFoldDB" id="A0AAV2I846"/>
<feature type="non-terminal residue" evidence="3">
    <location>
        <position position="138"/>
    </location>
</feature>
<dbReference type="Gene3D" id="3.30.1370.110">
    <property type="match status" value="1"/>
</dbReference>
<evidence type="ECO:0000256" key="1">
    <source>
        <dbReference type="SAM" id="MobiDB-lite"/>
    </source>
</evidence>
<dbReference type="InterPro" id="IPR036063">
    <property type="entry name" value="Smr_dom_sf"/>
</dbReference>
<reference evidence="3 4" key="1">
    <citation type="submission" date="2024-04" db="EMBL/GenBank/DDBJ databases">
        <authorList>
            <consortium name="Genoscope - CEA"/>
            <person name="William W."/>
        </authorList>
    </citation>
    <scope>NUCLEOTIDE SEQUENCE [LARGE SCALE GENOMIC DNA]</scope>
</reference>
<feature type="compositionally biased region" description="Basic residues" evidence="1">
    <location>
        <begin position="61"/>
        <end position="73"/>
    </location>
</feature>